<organism evidence="1 2">
    <name type="scientific">Methylobacterium nodulans (strain LMG 21967 / CNCM I-2342 / ORS 2060)</name>
    <dbReference type="NCBI Taxonomy" id="460265"/>
    <lineage>
        <taxon>Bacteria</taxon>
        <taxon>Pseudomonadati</taxon>
        <taxon>Pseudomonadota</taxon>
        <taxon>Alphaproteobacteria</taxon>
        <taxon>Hyphomicrobiales</taxon>
        <taxon>Methylobacteriaceae</taxon>
        <taxon>Methylobacterium</taxon>
    </lineage>
</organism>
<sequence length="106" mass="11851">MKFLSGRLGRAKWFIRHVLRYDDGCSWWGDGPWVVPLFACAQAAEEVSAVECLALSRTAEARRVERARLVWAAHQGEMLPTSATALGVSTETVRRRIVSAAIRPRL</sequence>
<dbReference type="KEGG" id="mno:Mnod_6323"/>
<dbReference type="AlphaFoldDB" id="B8IAS3"/>
<dbReference type="EMBL" id="CP001349">
    <property type="protein sequence ID" value="ACL61118.1"/>
    <property type="molecule type" value="Genomic_DNA"/>
</dbReference>
<evidence type="ECO:0000313" key="1">
    <source>
        <dbReference type="EMBL" id="ACL61118.1"/>
    </source>
</evidence>
<accession>B8IAS3</accession>
<gene>
    <name evidence="1" type="ordered locus">Mnod_6323</name>
</gene>
<protein>
    <submittedName>
        <fullName evidence="1">Uncharacterized protein</fullName>
    </submittedName>
</protein>
<name>B8IAS3_METNO</name>
<keyword evidence="2" id="KW-1185">Reference proteome</keyword>
<dbReference type="HOGENOM" id="CLU_2220055_0_0_5"/>
<proteinExistence type="predicted"/>
<evidence type="ECO:0000313" key="2">
    <source>
        <dbReference type="Proteomes" id="UP000008207"/>
    </source>
</evidence>
<dbReference type="Proteomes" id="UP000008207">
    <property type="component" value="Chromosome"/>
</dbReference>
<dbReference type="STRING" id="460265.Mnod_6323"/>
<reference evidence="1 2" key="1">
    <citation type="submission" date="2009-01" db="EMBL/GenBank/DDBJ databases">
        <title>Complete sequence of chromosome of Methylobacterium nodulans ORS 2060.</title>
        <authorList>
            <consortium name="US DOE Joint Genome Institute"/>
            <person name="Lucas S."/>
            <person name="Copeland A."/>
            <person name="Lapidus A."/>
            <person name="Glavina del Rio T."/>
            <person name="Dalin E."/>
            <person name="Tice H."/>
            <person name="Bruce D."/>
            <person name="Goodwin L."/>
            <person name="Pitluck S."/>
            <person name="Sims D."/>
            <person name="Brettin T."/>
            <person name="Detter J.C."/>
            <person name="Han C."/>
            <person name="Larimer F."/>
            <person name="Land M."/>
            <person name="Hauser L."/>
            <person name="Kyrpides N."/>
            <person name="Ivanova N."/>
            <person name="Marx C.J."/>
            <person name="Richardson P."/>
        </authorList>
    </citation>
    <scope>NUCLEOTIDE SEQUENCE [LARGE SCALE GENOMIC DNA]</scope>
    <source>
        <strain evidence="2">LMG 21967 / CNCM I-2342 / ORS 2060</strain>
    </source>
</reference>